<evidence type="ECO:0000256" key="1">
    <source>
        <dbReference type="ARBA" id="ARBA00007177"/>
    </source>
</evidence>
<dbReference type="OrthoDB" id="9807968at2"/>
<gene>
    <name evidence="4" type="primary">ureD</name>
    <name evidence="5" type="ORF">C3430_23610</name>
</gene>
<keyword evidence="3 4" id="KW-0143">Chaperone</keyword>
<dbReference type="Pfam" id="PF01774">
    <property type="entry name" value="UreD"/>
    <property type="match status" value="1"/>
</dbReference>
<sequence length="316" mass="35682">MTHLQKWNDMLEETRMLWDKRIPLAYRQEPEQMPSGAVGKDGFLHLGFRYAGDKSILHQMEKRIPLFAQKALYHDEALPGLPCVTVMSTSGCILQGDRIALSINVGENAYAYVTTQSATKVHSMEQNYGAQVQFITLNNNAYLEYMPDPLILHRQARFINDTVIGYTRSSTLIYSEIIISGRRYHHENELNGFDYYSSTVSAKDESGHVVFKEQIQLSPQAYSMADIGVMGNYQILGTVFILTPQMNIASIMAACDSHYCEECCYGISTLPAESGLIFKILANDSGVVKKHIRKIWALTRKVALNADLPPPFIWKK</sequence>
<name>A0A2S4RRF1_CITAM</name>
<keyword evidence="4" id="KW-0963">Cytoplasm</keyword>
<dbReference type="InterPro" id="IPR002669">
    <property type="entry name" value="UreD"/>
</dbReference>
<proteinExistence type="inferred from homology"/>
<dbReference type="GO" id="GO:0016151">
    <property type="term" value="F:nickel cation binding"/>
    <property type="evidence" value="ECO:0007669"/>
    <property type="project" value="UniProtKB-UniRule"/>
</dbReference>
<evidence type="ECO:0000256" key="4">
    <source>
        <dbReference type="HAMAP-Rule" id="MF_01384"/>
    </source>
</evidence>
<dbReference type="PANTHER" id="PTHR33643">
    <property type="entry name" value="UREASE ACCESSORY PROTEIN D"/>
    <property type="match status" value="1"/>
</dbReference>
<dbReference type="AlphaFoldDB" id="A0A2S4RRF1"/>
<comment type="subcellular location">
    <subcellularLocation>
        <location evidence="4">Cytoplasm</location>
    </subcellularLocation>
</comment>
<keyword evidence="2 4" id="KW-0996">Nickel insertion</keyword>
<evidence type="ECO:0000313" key="5">
    <source>
        <dbReference type="EMBL" id="POU61320.1"/>
    </source>
</evidence>
<dbReference type="GO" id="GO:0005737">
    <property type="term" value="C:cytoplasm"/>
    <property type="evidence" value="ECO:0007669"/>
    <property type="project" value="UniProtKB-SubCell"/>
</dbReference>
<comment type="similarity">
    <text evidence="1 4">Belongs to the UreD family.</text>
</comment>
<comment type="caution">
    <text evidence="5">The sequence shown here is derived from an EMBL/GenBank/DDBJ whole genome shotgun (WGS) entry which is preliminary data.</text>
</comment>
<evidence type="ECO:0000313" key="6">
    <source>
        <dbReference type="Proteomes" id="UP000237003"/>
    </source>
</evidence>
<dbReference type="Proteomes" id="UP000237003">
    <property type="component" value="Unassembled WGS sequence"/>
</dbReference>
<reference evidence="5 6" key="1">
    <citation type="submission" date="2018-01" db="EMBL/GenBank/DDBJ databases">
        <title>Complete genome sequences of 14 Citrobacter spp. isolated from plant in Canada.</title>
        <authorList>
            <person name="Bhandare S.G."/>
            <person name="Colavecchio A."/>
            <person name="Jeukens J."/>
            <person name="Emond-Rheault J.-G."/>
            <person name="Freschi L."/>
            <person name="Hamel J."/>
            <person name="Kukavica-Ibrulj I."/>
            <person name="Levesque R."/>
            <person name="Goodridge L."/>
        </authorList>
    </citation>
    <scope>NUCLEOTIDE SEQUENCE [LARGE SCALE GENOMIC DNA]</scope>
    <source>
        <strain evidence="5 6">S1285</strain>
    </source>
</reference>
<accession>A0A2S4RRF1</accession>
<protein>
    <recommendedName>
        <fullName evidence="4">Urease accessory protein UreD</fullName>
    </recommendedName>
</protein>
<dbReference type="EMBL" id="PQLX01000012">
    <property type="protein sequence ID" value="POU61320.1"/>
    <property type="molecule type" value="Genomic_DNA"/>
</dbReference>
<dbReference type="HAMAP" id="MF_01384">
    <property type="entry name" value="UreD"/>
    <property type="match status" value="1"/>
</dbReference>
<evidence type="ECO:0000256" key="2">
    <source>
        <dbReference type="ARBA" id="ARBA00022988"/>
    </source>
</evidence>
<comment type="function">
    <text evidence="4">Required for maturation of urease via the functional incorporation of the urease nickel metallocenter.</text>
</comment>
<dbReference type="RefSeq" id="WP_103776811.1">
    <property type="nucleotide sequence ID" value="NZ_PQLX01000012.1"/>
</dbReference>
<dbReference type="PANTHER" id="PTHR33643:SF1">
    <property type="entry name" value="UREASE ACCESSORY PROTEIN D"/>
    <property type="match status" value="1"/>
</dbReference>
<organism evidence="5 6">
    <name type="scientific">Citrobacter amalonaticus</name>
    <dbReference type="NCBI Taxonomy" id="35703"/>
    <lineage>
        <taxon>Bacteria</taxon>
        <taxon>Pseudomonadati</taxon>
        <taxon>Pseudomonadota</taxon>
        <taxon>Gammaproteobacteria</taxon>
        <taxon>Enterobacterales</taxon>
        <taxon>Enterobacteriaceae</taxon>
        <taxon>Citrobacter</taxon>
    </lineage>
</organism>
<comment type="subunit">
    <text evidence="4">UreD, UreF and UreG form a complex that acts as a GTP-hydrolysis-dependent molecular chaperone, activating the urease apoprotein by helping to assemble the nickel containing metallocenter of UreC. The UreE protein probably delivers the nickel.</text>
</comment>
<evidence type="ECO:0000256" key="3">
    <source>
        <dbReference type="ARBA" id="ARBA00023186"/>
    </source>
</evidence>